<dbReference type="Proteomes" id="UP000005113">
    <property type="component" value="Unassembled WGS sequence"/>
</dbReference>
<dbReference type="AlphaFoldDB" id="J1I5F1"/>
<organism evidence="2 3">
    <name type="scientific">Saprospira grandis DSM 2844</name>
    <dbReference type="NCBI Taxonomy" id="694433"/>
    <lineage>
        <taxon>Bacteria</taxon>
        <taxon>Pseudomonadati</taxon>
        <taxon>Bacteroidota</taxon>
        <taxon>Saprospiria</taxon>
        <taxon>Saprospirales</taxon>
        <taxon>Saprospiraceae</taxon>
        <taxon>Saprospira</taxon>
    </lineage>
</organism>
<protein>
    <submittedName>
        <fullName evidence="2">Uncharacterized protein</fullName>
    </submittedName>
</protein>
<evidence type="ECO:0000313" key="2">
    <source>
        <dbReference type="EMBL" id="EJF54005.1"/>
    </source>
</evidence>
<evidence type="ECO:0000256" key="1">
    <source>
        <dbReference type="SAM" id="MobiDB-lite"/>
    </source>
</evidence>
<proteinExistence type="predicted"/>
<evidence type="ECO:0000313" key="3">
    <source>
        <dbReference type="Proteomes" id="UP000005113"/>
    </source>
</evidence>
<feature type="region of interest" description="Disordered" evidence="1">
    <location>
        <begin position="44"/>
        <end position="67"/>
    </location>
</feature>
<gene>
    <name evidence="2" type="ORF">SapgrDRAFT_2337</name>
</gene>
<sequence length="67" mass="7046">MPKSLYSVFLGPPPRFARRRLLPLVVELRPKGLVVALGLAGLLGPASPSASPPPFASVTPFGRRTAP</sequence>
<accession>J1I5F1</accession>
<name>J1I5F1_9BACT</name>
<dbReference type="HOGENOM" id="CLU_2809980_0_0_10"/>
<dbReference type="EMBL" id="JH719942">
    <property type="protein sequence ID" value="EJF54005.1"/>
    <property type="molecule type" value="Genomic_DNA"/>
</dbReference>
<reference evidence="3" key="1">
    <citation type="journal article" date="2012" name="Stand. Genomic Sci.">
        <title>Permanent draft genome sequence of the gliding predator Saprospira grandis strain Sa g1 (= HR1).</title>
        <authorList>
            <person name="Mavromatis K."/>
            <person name="Chertkov O."/>
            <person name="Lapidus A."/>
            <person name="Nolan M."/>
            <person name="Lucas S."/>
            <person name="Tice H."/>
            <person name="Del Rio T.G."/>
            <person name="Cheng J.F."/>
            <person name="Han C."/>
            <person name="Tapia R."/>
            <person name="Bruce D."/>
            <person name="Goodwin L.A."/>
            <person name="Pitluck S."/>
            <person name="Huntemann M."/>
            <person name="Liolios K."/>
            <person name="Pagani I."/>
            <person name="Ivanova N."/>
            <person name="Mikhailova N."/>
            <person name="Pati A."/>
            <person name="Chen A."/>
            <person name="Palaniappan K."/>
            <person name="Land M."/>
            <person name="Brambilla E.M."/>
            <person name="Rohde M."/>
            <person name="Spring S."/>
            <person name="Goker M."/>
            <person name="Detter J.C."/>
            <person name="Bristow J."/>
            <person name="Eisen J.A."/>
            <person name="Markowitz V."/>
            <person name="Hugenholtz P."/>
            <person name="Kyrpides N.C."/>
            <person name="Klenk H.P."/>
            <person name="Woyke T."/>
        </authorList>
    </citation>
    <scope>NUCLEOTIDE SEQUENCE [LARGE SCALE GENOMIC DNA]</scope>
    <source>
        <strain evidence="3">DSM 2844</strain>
    </source>
</reference>